<organism evidence="1 2">
    <name type="scientific">Blyttiomyces helicus</name>
    <dbReference type="NCBI Taxonomy" id="388810"/>
    <lineage>
        <taxon>Eukaryota</taxon>
        <taxon>Fungi</taxon>
        <taxon>Fungi incertae sedis</taxon>
        <taxon>Chytridiomycota</taxon>
        <taxon>Chytridiomycota incertae sedis</taxon>
        <taxon>Chytridiomycetes</taxon>
        <taxon>Chytridiomycetes incertae sedis</taxon>
        <taxon>Blyttiomyces</taxon>
    </lineage>
</organism>
<gene>
    <name evidence="1" type="ORF">BDK51DRAFT_52987</name>
</gene>
<dbReference type="Proteomes" id="UP000269721">
    <property type="component" value="Unassembled WGS sequence"/>
</dbReference>
<proteinExistence type="predicted"/>
<dbReference type="AlphaFoldDB" id="A0A4P9VZJ3"/>
<protein>
    <submittedName>
        <fullName evidence="1">Uncharacterized protein</fullName>
    </submittedName>
</protein>
<reference evidence="2" key="1">
    <citation type="journal article" date="2018" name="Nat. Microbiol.">
        <title>Leveraging single-cell genomics to expand the fungal tree of life.</title>
        <authorList>
            <person name="Ahrendt S.R."/>
            <person name="Quandt C.A."/>
            <person name="Ciobanu D."/>
            <person name="Clum A."/>
            <person name="Salamov A."/>
            <person name="Andreopoulos B."/>
            <person name="Cheng J.F."/>
            <person name="Woyke T."/>
            <person name="Pelin A."/>
            <person name="Henrissat B."/>
            <person name="Reynolds N.K."/>
            <person name="Benny G.L."/>
            <person name="Smith M.E."/>
            <person name="James T.Y."/>
            <person name="Grigoriev I.V."/>
        </authorList>
    </citation>
    <scope>NUCLEOTIDE SEQUENCE [LARGE SCALE GENOMIC DNA]</scope>
</reference>
<keyword evidence="2" id="KW-1185">Reference proteome</keyword>
<evidence type="ECO:0000313" key="1">
    <source>
        <dbReference type="EMBL" id="RKO85194.1"/>
    </source>
</evidence>
<dbReference type="EMBL" id="KZ999316">
    <property type="protein sequence ID" value="RKO85194.1"/>
    <property type="molecule type" value="Genomic_DNA"/>
</dbReference>
<name>A0A4P9VZJ3_9FUNG</name>
<sequence>MPIVVTFNHPLHRLQPAHTYQFDRENALVRVSSLSHQDVFPSYLWLESATIADFILALTTTSANKTAQMRISVHVAQPSESVPLLEADFSYRESADCDFYSNWWTRDPGVRPIYDGNVADFQRVLNPFLRDSSLYSEIEPALEKTVHRFVKIAFAIVHSSSHAGYVQLTLRQRAYLAMTQEEREGVEQEIAEGRRGPVFP</sequence>
<evidence type="ECO:0000313" key="2">
    <source>
        <dbReference type="Proteomes" id="UP000269721"/>
    </source>
</evidence>
<accession>A0A4P9VZJ3</accession>